<dbReference type="EMBL" id="JXBL01000001">
    <property type="protein sequence ID" value="KIE43469.1"/>
    <property type="molecule type" value="Genomic_DNA"/>
</dbReference>
<dbReference type="AlphaFoldDB" id="A0A0C1TRS6"/>
<dbReference type="PROSITE" id="PS50113">
    <property type="entry name" value="PAC"/>
    <property type="match status" value="1"/>
</dbReference>
<gene>
    <name evidence="3" type="ORF">SE37_12925</name>
</gene>
<dbReference type="GO" id="GO:0016301">
    <property type="term" value="F:kinase activity"/>
    <property type="evidence" value="ECO:0007669"/>
    <property type="project" value="UniProtKB-KW"/>
</dbReference>
<dbReference type="NCBIfam" id="TIGR00229">
    <property type="entry name" value="sensory_box"/>
    <property type="match status" value="1"/>
</dbReference>
<evidence type="ECO:0000259" key="2">
    <source>
        <dbReference type="PROSITE" id="PS50113"/>
    </source>
</evidence>
<dbReference type="SUPFAM" id="SSF55785">
    <property type="entry name" value="PYP-like sensor domain (PAS domain)"/>
    <property type="match status" value="1"/>
</dbReference>
<dbReference type="InterPro" id="IPR000014">
    <property type="entry name" value="PAS"/>
</dbReference>
<reference evidence="3 4" key="1">
    <citation type="submission" date="2015-01" db="EMBL/GenBank/DDBJ databases">
        <title>Genome sequence of the anaerobic bacterium Geobacter soli GSS01, a dissimilatory Fe(III) reducer from soil.</title>
        <authorList>
            <person name="Yang G."/>
            <person name="Zhou S."/>
        </authorList>
    </citation>
    <scope>NUCLEOTIDE SEQUENCE [LARGE SCALE GENOMIC DNA]</scope>
    <source>
        <strain evidence="3 4">GSS01</strain>
    </source>
</reference>
<organism evidence="3 4">
    <name type="scientific">Geobacter soli</name>
    <dbReference type="NCBI Taxonomy" id="1510391"/>
    <lineage>
        <taxon>Bacteria</taxon>
        <taxon>Pseudomonadati</taxon>
        <taxon>Thermodesulfobacteriota</taxon>
        <taxon>Desulfuromonadia</taxon>
        <taxon>Geobacterales</taxon>
        <taxon>Geobacteraceae</taxon>
        <taxon>Geobacter</taxon>
    </lineage>
</organism>
<proteinExistence type="predicted"/>
<keyword evidence="3" id="KW-0418">Kinase</keyword>
<comment type="caution">
    <text evidence="3">The sequence shown here is derived from an EMBL/GenBank/DDBJ whole genome shotgun (WGS) entry which is preliminary data.</text>
</comment>
<dbReference type="Gene3D" id="3.30.450.20">
    <property type="entry name" value="PAS domain"/>
    <property type="match status" value="1"/>
</dbReference>
<dbReference type="RefSeq" id="WP_039646967.1">
    <property type="nucleotide sequence ID" value="NZ_JXBL01000001.1"/>
</dbReference>
<evidence type="ECO:0000313" key="3">
    <source>
        <dbReference type="EMBL" id="KIE43469.1"/>
    </source>
</evidence>
<evidence type="ECO:0000313" key="4">
    <source>
        <dbReference type="Proteomes" id="UP000031433"/>
    </source>
</evidence>
<feature type="domain" description="PAC" evidence="2">
    <location>
        <begin position="83"/>
        <end position="135"/>
    </location>
</feature>
<dbReference type="InterPro" id="IPR035965">
    <property type="entry name" value="PAS-like_dom_sf"/>
</dbReference>
<dbReference type="InterPro" id="IPR013656">
    <property type="entry name" value="PAS_4"/>
</dbReference>
<protein>
    <submittedName>
        <fullName evidence="3">Histidine kinase</fullName>
    </submittedName>
</protein>
<dbReference type="PROSITE" id="PS50112">
    <property type="entry name" value="PAS"/>
    <property type="match status" value="1"/>
</dbReference>
<evidence type="ECO:0000259" key="1">
    <source>
        <dbReference type="PROSITE" id="PS50112"/>
    </source>
</evidence>
<sequence>MADDTNDVLYRLVAEGVPDAVVYADREGIIRLWSPGAERMFGFAAADAVGQSLDLIIPENLRARHWEGYRRVMDTGTTRYGTKLLTAPALRADGSRLSTEFSMALVRDGAGDMAGSGAVIRDVTERWLKEKDMKERLAELERCCGTDRPGR</sequence>
<dbReference type="Proteomes" id="UP000031433">
    <property type="component" value="Unassembled WGS sequence"/>
</dbReference>
<feature type="domain" description="PAS" evidence="1">
    <location>
        <begin position="6"/>
        <end position="76"/>
    </location>
</feature>
<accession>A0A0C1TRS6</accession>
<dbReference type="SMART" id="SM00091">
    <property type="entry name" value="PAS"/>
    <property type="match status" value="1"/>
</dbReference>
<keyword evidence="3" id="KW-0808">Transferase</keyword>
<dbReference type="InterPro" id="IPR000700">
    <property type="entry name" value="PAS-assoc_C"/>
</dbReference>
<dbReference type="Pfam" id="PF08448">
    <property type="entry name" value="PAS_4"/>
    <property type="match status" value="1"/>
</dbReference>
<keyword evidence="4" id="KW-1185">Reference proteome</keyword>
<name>A0A0C1TRS6_9BACT</name>
<dbReference type="CDD" id="cd00130">
    <property type="entry name" value="PAS"/>
    <property type="match status" value="1"/>
</dbReference>